<evidence type="ECO:0000313" key="1">
    <source>
        <dbReference type="EMBL" id="KAI8003199.1"/>
    </source>
</evidence>
<accession>A0ACC0GR98</accession>
<name>A0ACC0GR98_9ERIC</name>
<comment type="caution">
    <text evidence="1">The sequence shown here is derived from an EMBL/GenBank/DDBJ whole genome shotgun (WGS) entry which is preliminary data.</text>
</comment>
<protein>
    <submittedName>
        <fullName evidence="1">Disease resistance RPP13-like protein 4</fullName>
    </submittedName>
</protein>
<keyword evidence="2" id="KW-1185">Reference proteome</keyword>
<sequence length="104" mass="12009">MRILPSTITPNWLRACNLKNLKKLYIRGGQLSDLGQKLDDKKAEKDKWKVEILCLKYLGDLEMNWSDLQGLFPKLKFSEMVNCPKLIGFQIDNSQVSMNSVEFS</sequence>
<gene>
    <name evidence="1" type="ORF">LOK49_LG08G01004</name>
</gene>
<dbReference type="EMBL" id="CM045766">
    <property type="protein sequence ID" value="KAI8003199.1"/>
    <property type="molecule type" value="Genomic_DNA"/>
</dbReference>
<proteinExistence type="predicted"/>
<dbReference type="Proteomes" id="UP001060215">
    <property type="component" value="Chromosome 9"/>
</dbReference>
<reference evidence="1 2" key="1">
    <citation type="journal article" date="2022" name="Plant J.">
        <title>Chromosome-level genome of Camellia lanceoleosa provides a valuable resource for understanding genome evolution and self-incompatibility.</title>
        <authorList>
            <person name="Gong W."/>
            <person name="Xiao S."/>
            <person name="Wang L."/>
            <person name="Liao Z."/>
            <person name="Chang Y."/>
            <person name="Mo W."/>
            <person name="Hu G."/>
            <person name="Li W."/>
            <person name="Zhao G."/>
            <person name="Zhu H."/>
            <person name="Hu X."/>
            <person name="Ji K."/>
            <person name="Xiang X."/>
            <person name="Song Q."/>
            <person name="Yuan D."/>
            <person name="Jin S."/>
            <person name="Zhang L."/>
        </authorList>
    </citation>
    <scope>NUCLEOTIDE SEQUENCE [LARGE SCALE GENOMIC DNA]</scope>
    <source>
        <strain evidence="1">SQ_2022a</strain>
    </source>
</reference>
<organism evidence="1 2">
    <name type="scientific">Camellia lanceoleosa</name>
    <dbReference type="NCBI Taxonomy" id="1840588"/>
    <lineage>
        <taxon>Eukaryota</taxon>
        <taxon>Viridiplantae</taxon>
        <taxon>Streptophyta</taxon>
        <taxon>Embryophyta</taxon>
        <taxon>Tracheophyta</taxon>
        <taxon>Spermatophyta</taxon>
        <taxon>Magnoliopsida</taxon>
        <taxon>eudicotyledons</taxon>
        <taxon>Gunneridae</taxon>
        <taxon>Pentapetalae</taxon>
        <taxon>asterids</taxon>
        <taxon>Ericales</taxon>
        <taxon>Theaceae</taxon>
        <taxon>Camellia</taxon>
    </lineage>
</organism>
<evidence type="ECO:0000313" key="2">
    <source>
        <dbReference type="Proteomes" id="UP001060215"/>
    </source>
</evidence>